<protein>
    <submittedName>
        <fullName evidence="1">Uncharacterized protein</fullName>
    </submittedName>
</protein>
<dbReference type="Proteomes" id="UP000031982">
    <property type="component" value="Unassembled WGS sequence"/>
</dbReference>
<keyword evidence="2" id="KW-1185">Reference proteome</keyword>
<sequence>MSKCKGCGAEVQWIKTPSGKAMPLDMQRQTIVTLEGQVVSGFTSHFATCPNANNFRKGAN</sequence>
<reference evidence="1 2" key="1">
    <citation type="submission" date="2015-01" db="EMBL/GenBank/DDBJ databases">
        <title>Genome Assembly of Bacillus badius MTCC 1458.</title>
        <authorList>
            <person name="Verma A."/>
            <person name="Khatri I."/>
            <person name="Mual P."/>
            <person name="Subramanian S."/>
            <person name="Krishnamurthi S."/>
        </authorList>
    </citation>
    <scope>NUCLEOTIDE SEQUENCE [LARGE SCALE GENOMIC DNA]</scope>
    <source>
        <strain evidence="1 2">MTCC 1458</strain>
    </source>
</reference>
<dbReference type="RefSeq" id="WP_041114557.1">
    <property type="nucleotide sequence ID" value="NZ_JARTHD010000005.1"/>
</dbReference>
<comment type="caution">
    <text evidence="1">The sequence shown here is derived from an EMBL/GenBank/DDBJ whole genome shotgun (WGS) entry which is preliminary data.</text>
</comment>
<proteinExistence type="predicted"/>
<accession>A0ABR5AP15</accession>
<organism evidence="1 2">
    <name type="scientific">Bacillus badius</name>
    <dbReference type="NCBI Taxonomy" id="1455"/>
    <lineage>
        <taxon>Bacteria</taxon>
        <taxon>Bacillati</taxon>
        <taxon>Bacillota</taxon>
        <taxon>Bacilli</taxon>
        <taxon>Bacillales</taxon>
        <taxon>Bacillaceae</taxon>
        <taxon>Pseudobacillus</taxon>
    </lineage>
</organism>
<name>A0ABR5AP15_BACBA</name>
<dbReference type="EMBL" id="JXLP01000028">
    <property type="protein sequence ID" value="KIL73710.1"/>
    <property type="molecule type" value="Genomic_DNA"/>
</dbReference>
<gene>
    <name evidence="1" type="ORF">SD77_2987</name>
</gene>
<evidence type="ECO:0000313" key="1">
    <source>
        <dbReference type="EMBL" id="KIL73710.1"/>
    </source>
</evidence>
<evidence type="ECO:0000313" key="2">
    <source>
        <dbReference type="Proteomes" id="UP000031982"/>
    </source>
</evidence>